<dbReference type="Gene3D" id="4.10.80.30">
    <property type="entry name" value="DNA polymerase, domain 6"/>
    <property type="match status" value="1"/>
</dbReference>
<dbReference type="Gene3D" id="1.10.530.10">
    <property type="match status" value="1"/>
</dbReference>
<proteinExistence type="predicted"/>
<evidence type="ECO:0000256" key="1">
    <source>
        <dbReference type="ARBA" id="ARBA00022801"/>
    </source>
</evidence>
<protein>
    <recommendedName>
        <fullName evidence="2">Mannosyl-glycoprotein endo-beta-N-acetylglucosamidase-like domain-containing protein</fullName>
    </recommendedName>
</protein>
<dbReference type="EMBL" id="QXQB01000001">
    <property type="protein sequence ID" value="RJX40971.1"/>
    <property type="molecule type" value="Genomic_DNA"/>
</dbReference>
<organism evidence="3 4">
    <name type="scientific">Paenibacillus pinisoli</name>
    <dbReference type="NCBI Taxonomy" id="1276110"/>
    <lineage>
        <taxon>Bacteria</taxon>
        <taxon>Bacillati</taxon>
        <taxon>Bacillota</taxon>
        <taxon>Bacilli</taxon>
        <taxon>Bacillales</taxon>
        <taxon>Paenibacillaceae</taxon>
        <taxon>Paenibacillus</taxon>
    </lineage>
</organism>
<dbReference type="GO" id="GO:0071973">
    <property type="term" value="P:bacterial-type flagellum-dependent cell motility"/>
    <property type="evidence" value="ECO:0007669"/>
    <property type="project" value="TreeGrafter"/>
</dbReference>
<accession>A0A3A6PVX9</accession>
<name>A0A3A6PVX9_9BACL</name>
<dbReference type="AlphaFoldDB" id="A0A3A6PVX9"/>
<gene>
    <name evidence="3" type="ORF">D3P09_02835</name>
</gene>
<dbReference type="GO" id="GO:0004040">
    <property type="term" value="F:amidase activity"/>
    <property type="evidence" value="ECO:0007669"/>
    <property type="project" value="InterPro"/>
</dbReference>
<evidence type="ECO:0000313" key="3">
    <source>
        <dbReference type="EMBL" id="RJX40971.1"/>
    </source>
</evidence>
<keyword evidence="4" id="KW-1185">Reference proteome</keyword>
<feature type="domain" description="Mannosyl-glycoprotein endo-beta-N-acetylglucosamidase-like" evidence="2">
    <location>
        <begin position="32"/>
        <end position="178"/>
    </location>
</feature>
<dbReference type="InterPro" id="IPR002901">
    <property type="entry name" value="MGlyc_endo_b_GlcNAc-like_dom"/>
</dbReference>
<dbReference type="Pfam" id="PF01832">
    <property type="entry name" value="Glucosaminidase"/>
    <property type="match status" value="1"/>
</dbReference>
<sequence>MPSCRIQRKKETCACAAREEGVTSMAKLTRDQFFAAIAPAVMFVHQEGSSMFPSVRMAQSLLESGGEIHAWNNLGGIKVGSGRTNAYWQGEAVVKGTWEYVDGRSVISKAAFRAYKSIYHFYKDLDLLLNTSRYDRVRLAGTPERQTQMLLACGYATDPAYPSKLMAIVRQYGLLRYDEMAKLSVPLPRGFEGASNVPVIYQGQVLGGGYLQGGITWVPARRIGEALGAKIGWTGSKVTVNGLELESVLSASTGYVKVRDMAGVLSLPVTWDDRARAVLFE</sequence>
<dbReference type="Proteomes" id="UP000267798">
    <property type="component" value="Unassembled WGS sequence"/>
</dbReference>
<dbReference type="InterPro" id="IPR051056">
    <property type="entry name" value="Glycosyl_Hydrolase_73"/>
</dbReference>
<reference evidence="3 4" key="1">
    <citation type="submission" date="2018-09" db="EMBL/GenBank/DDBJ databases">
        <title>Paenibacillus aracenensis nov. sp. isolated from a cave in southern Spain.</title>
        <authorList>
            <person name="Jurado V."/>
            <person name="Gutierrez-Patricio S."/>
            <person name="Gonzalez-Pimentel J.L."/>
            <person name="Miller A.Z."/>
            <person name="Laiz L."/>
            <person name="Saiz-Jimenez C."/>
        </authorList>
    </citation>
    <scope>NUCLEOTIDE SEQUENCE [LARGE SCALE GENOMIC DNA]</scope>
    <source>
        <strain evidence="3 4">JCM 19203</strain>
    </source>
</reference>
<dbReference type="PANTHER" id="PTHR33308:SF9">
    <property type="entry name" value="PEPTIDOGLYCAN HYDROLASE FLGJ"/>
    <property type="match status" value="1"/>
</dbReference>
<evidence type="ECO:0000313" key="4">
    <source>
        <dbReference type="Proteomes" id="UP000267798"/>
    </source>
</evidence>
<comment type="caution">
    <text evidence="3">The sequence shown here is derived from an EMBL/GenBank/DDBJ whole genome shotgun (WGS) entry which is preliminary data.</text>
</comment>
<dbReference type="SMART" id="SM00047">
    <property type="entry name" value="LYZ2"/>
    <property type="match status" value="1"/>
</dbReference>
<dbReference type="PANTHER" id="PTHR33308">
    <property type="entry name" value="PEPTIDOGLYCAN HYDROLASE FLGJ"/>
    <property type="match status" value="1"/>
</dbReference>
<evidence type="ECO:0000259" key="2">
    <source>
        <dbReference type="SMART" id="SM00047"/>
    </source>
</evidence>
<keyword evidence="1" id="KW-0378">Hydrolase</keyword>
<dbReference type="OrthoDB" id="977752at2"/>